<feature type="signal peptide" evidence="1">
    <location>
        <begin position="1"/>
        <end position="21"/>
    </location>
</feature>
<dbReference type="EMBL" id="MCOG01000176">
    <property type="protein sequence ID" value="ORY30050.1"/>
    <property type="molecule type" value="Genomic_DNA"/>
</dbReference>
<sequence length="143" mass="16098">MKFVKFVLLAVSLLNFDAIHASPINYKHPIPESYTPEPVEPKPTGPVFCIACVECVDCEKNPEMAIHCPIFCMACVECVDCEKNPEMAIHCPSTCKRYKRPNPKPYVPKPFNPEPIIRPIPIKPVNCIQCIDCVDCDANPNKR</sequence>
<keyword evidence="3" id="KW-1185">Reference proteome</keyword>
<dbReference type="OrthoDB" id="10570240at2759"/>
<comment type="caution">
    <text evidence="2">The sequence shown here is derived from an EMBL/GenBank/DDBJ whole genome shotgun (WGS) entry which is preliminary data.</text>
</comment>
<evidence type="ECO:0008006" key="4">
    <source>
        <dbReference type="Google" id="ProtNLM"/>
    </source>
</evidence>
<dbReference type="Proteomes" id="UP000193920">
    <property type="component" value="Unassembled WGS sequence"/>
</dbReference>
<proteinExistence type="predicted"/>
<feature type="chain" id="PRO_5012598537" description="Membrane anchor Opy2 N-terminal domain-containing protein" evidence="1">
    <location>
        <begin position="22"/>
        <end position="143"/>
    </location>
</feature>
<organism evidence="2 3">
    <name type="scientific">Neocallimastix californiae</name>
    <dbReference type="NCBI Taxonomy" id="1754190"/>
    <lineage>
        <taxon>Eukaryota</taxon>
        <taxon>Fungi</taxon>
        <taxon>Fungi incertae sedis</taxon>
        <taxon>Chytridiomycota</taxon>
        <taxon>Chytridiomycota incertae sedis</taxon>
        <taxon>Neocallimastigomycetes</taxon>
        <taxon>Neocallimastigales</taxon>
        <taxon>Neocallimastigaceae</taxon>
        <taxon>Neocallimastix</taxon>
    </lineage>
</organism>
<evidence type="ECO:0000313" key="2">
    <source>
        <dbReference type="EMBL" id="ORY30050.1"/>
    </source>
</evidence>
<keyword evidence="1" id="KW-0732">Signal</keyword>
<reference evidence="2 3" key="1">
    <citation type="submission" date="2016-08" db="EMBL/GenBank/DDBJ databases">
        <title>A Parts List for Fungal Cellulosomes Revealed by Comparative Genomics.</title>
        <authorList>
            <consortium name="DOE Joint Genome Institute"/>
            <person name="Haitjema C.H."/>
            <person name="Gilmore S.P."/>
            <person name="Henske J.K."/>
            <person name="Solomon K.V."/>
            <person name="De Groot R."/>
            <person name="Kuo A."/>
            <person name="Mondo S.J."/>
            <person name="Salamov A.A."/>
            <person name="Labutti K."/>
            <person name="Zhao Z."/>
            <person name="Chiniquy J."/>
            <person name="Barry K."/>
            <person name="Brewer H.M."/>
            <person name="Purvine S.O."/>
            <person name="Wright A.T."/>
            <person name="Boxma B."/>
            <person name="Van Alen T."/>
            <person name="Hackstein J.H."/>
            <person name="Baker S.E."/>
            <person name="Grigoriev I.V."/>
            <person name="O'Malley M.A."/>
        </authorList>
    </citation>
    <scope>NUCLEOTIDE SEQUENCE [LARGE SCALE GENOMIC DNA]</scope>
    <source>
        <strain evidence="2 3">G1</strain>
    </source>
</reference>
<evidence type="ECO:0000256" key="1">
    <source>
        <dbReference type="SAM" id="SignalP"/>
    </source>
</evidence>
<gene>
    <name evidence="2" type="ORF">LY90DRAFT_512721</name>
</gene>
<protein>
    <recommendedName>
        <fullName evidence="4">Membrane anchor Opy2 N-terminal domain-containing protein</fullName>
    </recommendedName>
</protein>
<accession>A0A1Y2B688</accession>
<evidence type="ECO:0000313" key="3">
    <source>
        <dbReference type="Proteomes" id="UP000193920"/>
    </source>
</evidence>
<dbReference type="AlphaFoldDB" id="A0A1Y2B688"/>
<name>A0A1Y2B688_9FUNG</name>